<dbReference type="AlphaFoldDB" id="A0A378RME7"/>
<evidence type="ECO:0000313" key="1">
    <source>
        <dbReference type="EMBL" id="STZ28186.1"/>
    </source>
</evidence>
<dbReference type="Proteomes" id="UP000255024">
    <property type="component" value="Unassembled WGS sequence"/>
</dbReference>
<gene>
    <name evidence="1" type="ORF">NCTC11179_01728</name>
</gene>
<protein>
    <submittedName>
        <fullName evidence="1">Protein of uncharacterized function (DUF3037)</fullName>
    </submittedName>
</protein>
<name>A0A378RME7_MYROD</name>
<evidence type="ECO:0000313" key="2">
    <source>
        <dbReference type="Proteomes" id="UP000255024"/>
    </source>
</evidence>
<sequence>MLVYEYAVIRFVPRVERGEFINIGLLLFCKQKRALRGQYFLNREKLACFATEIDLDVLEKHIQAFIAIAQAEAKASPITGFDAAERFRWLAATKSSCIQVSPTHCGLTADAEQTFNQLFEELVL</sequence>
<keyword evidence="2" id="KW-1185">Reference proteome</keyword>
<organism evidence="1 2">
    <name type="scientific">Myroides odoratus</name>
    <name type="common">Flavobacterium odoratum</name>
    <dbReference type="NCBI Taxonomy" id="256"/>
    <lineage>
        <taxon>Bacteria</taxon>
        <taxon>Pseudomonadati</taxon>
        <taxon>Bacteroidota</taxon>
        <taxon>Flavobacteriia</taxon>
        <taxon>Flavobacteriales</taxon>
        <taxon>Flavobacteriaceae</taxon>
        <taxon>Myroides</taxon>
    </lineage>
</organism>
<dbReference type="EMBL" id="UGQL01000001">
    <property type="protein sequence ID" value="STZ28186.1"/>
    <property type="molecule type" value="Genomic_DNA"/>
</dbReference>
<proteinExistence type="predicted"/>
<dbReference type="RefSeq" id="WP_115091076.1">
    <property type="nucleotide sequence ID" value="NZ_CP068107.1"/>
</dbReference>
<dbReference type="Pfam" id="PF11236">
    <property type="entry name" value="DUF3037"/>
    <property type="match status" value="1"/>
</dbReference>
<accession>A0A378RME7</accession>
<reference evidence="1 2" key="1">
    <citation type="submission" date="2018-06" db="EMBL/GenBank/DDBJ databases">
        <authorList>
            <consortium name="Pathogen Informatics"/>
            <person name="Doyle S."/>
        </authorList>
    </citation>
    <scope>NUCLEOTIDE SEQUENCE [LARGE SCALE GENOMIC DNA]</scope>
    <source>
        <strain evidence="1 2">NCTC11179</strain>
    </source>
</reference>
<dbReference type="InterPro" id="IPR021398">
    <property type="entry name" value="DUF3037"/>
</dbReference>